<dbReference type="EMBL" id="QYZD01000003">
    <property type="protein sequence ID" value="RJG25677.1"/>
    <property type="molecule type" value="Genomic_DNA"/>
</dbReference>
<sequence>MICLHGLAPEQEAGIRAAAPDWHIIFGRPKDLDPAEFRDAEVIFGWCDAAAETGLAAGSKLRWIQLWSSGADYMPFEKLKQREVMLTTASGVHTVPMAETVFAMLLAYTRELPRAIRNQGRRHWDKAGHFTELNGRTMAVIGLGSIGTEVARLAQAFGMRVIGVRRTARPAEHVDAVLTLDKLDEALAASDVIVNVLPKTTETDGLFDEARFAAMKQGAFFVNVGRGASVRTDALVEALTNGHLAGAGLDVFETEPLPEDHPLWSLDNVIITPHTGGNTDRLKEKVTALFLENLAVYLETGSPARNHVDYDRQY</sequence>
<accession>A0A3A3H2X4</accession>
<feature type="domain" description="D-isomer specific 2-hydroxyacid dehydrogenase catalytic" evidence="5">
    <location>
        <begin position="36"/>
        <end position="304"/>
    </location>
</feature>
<comment type="caution">
    <text evidence="7">The sequence shown here is derived from an EMBL/GenBank/DDBJ whole genome shotgun (WGS) entry which is preliminary data.</text>
</comment>
<evidence type="ECO:0000256" key="2">
    <source>
        <dbReference type="ARBA" id="ARBA00023002"/>
    </source>
</evidence>
<dbReference type="GO" id="GO:0016616">
    <property type="term" value="F:oxidoreductase activity, acting on the CH-OH group of donors, NAD or NADP as acceptor"/>
    <property type="evidence" value="ECO:0007669"/>
    <property type="project" value="InterPro"/>
</dbReference>
<dbReference type="InterPro" id="IPR006140">
    <property type="entry name" value="D-isomer_DH_NAD-bd"/>
</dbReference>
<evidence type="ECO:0000259" key="6">
    <source>
        <dbReference type="Pfam" id="PF02826"/>
    </source>
</evidence>
<dbReference type="SUPFAM" id="SSF51735">
    <property type="entry name" value="NAD(P)-binding Rossmann-fold domains"/>
    <property type="match status" value="1"/>
</dbReference>
<dbReference type="FunFam" id="3.40.50.720:FF:000363">
    <property type="entry name" value="D-isomer specific 2-hydroxyacid dehydrogenase"/>
    <property type="match status" value="1"/>
</dbReference>
<dbReference type="Pfam" id="PF00389">
    <property type="entry name" value="2-Hacid_dh"/>
    <property type="match status" value="1"/>
</dbReference>
<evidence type="ECO:0000313" key="8">
    <source>
        <dbReference type="Proteomes" id="UP000266177"/>
    </source>
</evidence>
<dbReference type="GO" id="GO:0051287">
    <property type="term" value="F:NAD binding"/>
    <property type="evidence" value="ECO:0007669"/>
    <property type="project" value="InterPro"/>
</dbReference>
<dbReference type="OrthoDB" id="9805416at2"/>
<dbReference type="AlphaFoldDB" id="A0A3A3H2X4"/>
<dbReference type="InterPro" id="IPR036291">
    <property type="entry name" value="NAD(P)-bd_dom_sf"/>
</dbReference>
<feature type="domain" description="D-isomer specific 2-hydroxyacid dehydrogenase NAD-binding" evidence="6">
    <location>
        <begin position="102"/>
        <end position="276"/>
    </location>
</feature>
<dbReference type="SUPFAM" id="SSF52283">
    <property type="entry name" value="Formate/glycerate dehydrogenase catalytic domain-like"/>
    <property type="match status" value="1"/>
</dbReference>
<comment type="similarity">
    <text evidence="1 4">Belongs to the D-isomer specific 2-hydroxyacid dehydrogenase family.</text>
</comment>
<dbReference type="Gene3D" id="3.40.50.720">
    <property type="entry name" value="NAD(P)-binding Rossmann-like Domain"/>
    <property type="match status" value="2"/>
</dbReference>
<keyword evidence="3" id="KW-0520">NAD</keyword>
<dbReference type="InterPro" id="IPR006139">
    <property type="entry name" value="D-isomer_2_OHA_DH_cat_dom"/>
</dbReference>
<dbReference type="CDD" id="cd05300">
    <property type="entry name" value="2-Hacid_dh_1"/>
    <property type="match status" value="1"/>
</dbReference>
<evidence type="ECO:0000256" key="4">
    <source>
        <dbReference type="RuleBase" id="RU003719"/>
    </source>
</evidence>
<gene>
    <name evidence="7" type="ORF">DQX05_06270</name>
</gene>
<dbReference type="PANTHER" id="PTHR43333">
    <property type="entry name" value="2-HACID_DH_C DOMAIN-CONTAINING PROTEIN"/>
    <property type="match status" value="1"/>
</dbReference>
<dbReference type="RefSeq" id="WP_119791854.1">
    <property type="nucleotide sequence ID" value="NZ_QYZD01000003.1"/>
</dbReference>
<dbReference type="Proteomes" id="UP000266177">
    <property type="component" value="Unassembled WGS sequence"/>
</dbReference>
<name>A0A3A3H2X4_PANTH</name>
<reference evidence="7 8" key="1">
    <citation type="submission" date="2018-09" db="EMBL/GenBank/DDBJ databases">
        <title>Paenibacillus SK2017-BO5.</title>
        <authorList>
            <person name="Piskunova J.V."/>
            <person name="Dubiley S.A."/>
            <person name="Severinov K.V."/>
        </authorList>
    </citation>
    <scope>NUCLEOTIDE SEQUENCE [LARGE SCALE GENOMIC DNA]</scope>
    <source>
        <strain evidence="7 8">BO5</strain>
    </source>
</reference>
<keyword evidence="2 4" id="KW-0560">Oxidoreductase</keyword>
<dbReference type="PANTHER" id="PTHR43333:SF1">
    <property type="entry name" value="D-ISOMER SPECIFIC 2-HYDROXYACID DEHYDROGENASE NAD-BINDING DOMAIN-CONTAINING PROTEIN"/>
    <property type="match status" value="1"/>
</dbReference>
<proteinExistence type="inferred from homology"/>
<evidence type="ECO:0000256" key="3">
    <source>
        <dbReference type="ARBA" id="ARBA00023027"/>
    </source>
</evidence>
<protein>
    <submittedName>
        <fullName evidence="7">D-2-hydroxyacid dehydrogenase</fullName>
    </submittedName>
</protein>
<dbReference type="Pfam" id="PF02826">
    <property type="entry name" value="2-Hacid_dh_C"/>
    <property type="match status" value="1"/>
</dbReference>
<evidence type="ECO:0000256" key="1">
    <source>
        <dbReference type="ARBA" id="ARBA00005854"/>
    </source>
</evidence>
<evidence type="ECO:0000313" key="7">
    <source>
        <dbReference type="EMBL" id="RJG25677.1"/>
    </source>
</evidence>
<evidence type="ECO:0000259" key="5">
    <source>
        <dbReference type="Pfam" id="PF00389"/>
    </source>
</evidence>
<organism evidence="7 8">
    <name type="scientific">Paenibacillus thiaminolyticus</name>
    <name type="common">Bacillus thiaminolyticus</name>
    <dbReference type="NCBI Taxonomy" id="49283"/>
    <lineage>
        <taxon>Bacteria</taxon>
        <taxon>Bacillati</taxon>
        <taxon>Bacillota</taxon>
        <taxon>Bacilli</taxon>
        <taxon>Bacillales</taxon>
        <taxon>Paenibacillaceae</taxon>
        <taxon>Paenibacillus</taxon>
    </lineage>
</organism>